<reference evidence="2 3" key="1">
    <citation type="journal article" date="2013" name="Nature">
        <title>Insights into bilaterian evolution from three spiralian genomes.</title>
        <authorList>
            <person name="Simakov O."/>
            <person name="Marletaz F."/>
            <person name="Cho S.J."/>
            <person name="Edsinger-Gonzales E."/>
            <person name="Havlak P."/>
            <person name="Hellsten U."/>
            <person name="Kuo D.H."/>
            <person name="Larsson T."/>
            <person name="Lv J."/>
            <person name="Arendt D."/>
            <person name="Savage R."/>
            <person name="Osoegawa K."/>
            <person name="de Jong P."/>
            <person name="Grimwood J."/>
            <person name="Chapman J.A."/>
            <person name="Shapiro H."/>
            <person name="Aerts A."/>
            <person name="Otillar R.P."/>
            <person name="Terry A.Y."/>
            <person name="Boore J.L."/>
            <person name="Grigoriev I.V."/>
            <person name="Lindberg D.R."/>
            <person name="Seaver E.C."/>
            <person name="Weisblat D.A."/>
            <person name="Putnam N.H."/>
            <person name="Rokhsar D.S."/>
        </authorList>
    </citation>
    <scope>NUCLEOTIDE SEQUENCE [LARGE SCALE GENOMIC DNA]</scope>
</reference>
<feature type="region of interest" description="Disordered" evidence="1">
    <location>
        <begin position="1"/>
        <end position="21"/>
    </location>
</feature>
<accession>V4AHM6</accession>
<dbReference type="CTD" id="20243143"/>
<dbReference type="OrthoDB" id="418495at2759"/>
<name>V4AHM6_LOTGI</name>
<proteinExistence type="predicted"/>
<dbReference type="HOGENOM" id="CLU_2280570_0_0_1"/>
<evidence type="ECO:0000313" key="2">
    <source>
        <dbReference type="EMBL" id="ESO94705.1"/>
    </source>
</evidence>
<evidence type="ECO:0000256" key="1">
    <source>
        <dbReference type="SAM" id="MobiDB-lite"/>
    </source>
</evidence>
<dbReference type="PANTHER" id="PTHR34386:SF1">
    <property type="entry name" value="GLUTAREDOXIN-LIKE PROTEIN NRDH"/>
    <property type="match status" value="1"/>
</dbReference>
<dbReference type="GO" id="GO:0045454">
    <property type="term" value="P:cell redox homeostasis"/>
    <property type="evidence" value="ECO:0007669"/>
    <property type="project" value="TreeGrafter"/>
</dbReference>
<dbReference type="KEGG" id="lgi:LOTGIDRAFT_175345"/>
<keyword evidence="3" id="KW-1185">Reference proteome</keyword>
<gene>
    <name evidence="2" type="ORF">LOTGIDRAFT_175345</name>
</gene>
<dbReference type="EMBL" id="KB201751">
    <property type="protein sequence ID" value="ESO94705.1"/>
    <property type="molecule type" value="Genomic_DNA"/>
</dbReference>
<organism evidence="2 3">
    <name type="scientific">Lottia gigantea</name>
    <name type="common">Giant owl limpet</name>
    <dbReference type="NCBI Taxonomy" id="225164"/>
    <lineage>
        <taxon>Eukaryota</taxon>
        <taxon>Metazoa</taxon>
        <taxon>Spiralia</taxon>
        <taxon>Lophotrochozoa</taxon>
        <taxon>Mollusca</taxon>
        <taxon>Gastropoda</taxon>
        <taxon>Patellogastropoda</taxon>
        <taxon>Lottioidea</taxon>
        <taxon>Lottiidae</taxon>
        <taxon>Lottia</taxon>
    </lineage>
</organism>
<evidence type="ECO:0000313" key="3">
    <source>
        <dbReference type="Proteomes" id="UP000030746"/>
    </source>
</evidence>
<dbReference type="GO" id="GO:0009055">
    <property type="term" value="F:electron transfer activity"/>
    <property type="evidence" value="ECO:0007669"/>
    <property type="project" value="TreeGrafter"/>
</dbReference>
<dbReference type="Proteomes" id="UP000030746">
    <property type="component" value="Unassembled WGS sequence"/>
</dbReference>
<sequence length="102" mass="11637">MEDESKVIVYNSDKPTDQSPVSAVDLSKTLQKLMLRLKGEFMADDGKGVDYSKFKTSQLFPEYKKQACQLQNIDLNTLSEVEKKVFFISILLLTLLKWGCPK</sequence>
<dbReference type="RefSeq" id="XP_009054611.1">
    <property type="nucleotide sequence ID" value="XM_009056363.1"/>
</dbReference>
<dbReference type="GeneID" id="20243143"/>
<dbReference type="PANTHER" id="PTHR34386">
    <property type="entry name" value="GLUTAREDOXIN"/>
    <property type="match status" value="1"/>
</dbReference>
<dbReference type="InterPro" id="IPR051548">
    <property type="entry name" value="Grx-like_ET"/>
</dbReference>
<dbReference type="STRING" id="225164.V4AHM6"/>
<protein>
    <submittedName>
        <fullName evidence="2">Uncharacterized protein</fullName>
    </submittedName>
</protein>
<dbReference type="AlphaFoldDB" id="V4AHM6"/>